<organism evidence="18 19">
    <name type="scientific">Branchiostoma floridae</name>
    <name type="common">Florida lancelet</name>
    <name type="synonym">Amphioxus</name>
    <dbReference type="NCBI Taxonomy" id="7739"/>
    <lineage>
        <taxon>Eukaryota</taxon>
        <taxon>Metazoa</taxon>
        <taxon>Chordata</taxon>
        <taxon>Cephalochordata</taxon>
        <taxon>Leptocardii</taxon>
        <taxon>Amphioxiformes</taxon>
        <taxon>Branchiostomatidae</taxon>
        <taxon>Branchiostoma</taxon>
    </lineage>
</organism>
<keyword evidence="12 15" id="KW-0460">Magnesium</keyword>
<dbReference type="InterPro" id="IPR009027">
    <property type="entry name" value="Ribosomal_bL9/RNase_H1_N"/>
</dbReference>
<dbReference type="InterPro" id="IPR011320">
    <property type="entry name" value="RNase_H1_N"/>
</dbReference>
<evidence type="ECO:0000256" key="14">
    <source>
        <dbReference type="ARBA" id="ARBA00068459"/>
    </source>
</evidence>
<dbReference type="InterPro" id="IPR037056">
    <property type="entry name" value="RNase_H1_N_sf"/>
</dbReference>
<dbReference type="InterPro" id="IPR050092">
    <property type="entry name" value="RNase_H"/>
</dbReference>
<dbReference type="PANTHER" id="PTHR10642">
    <property type="entry name" value="RIBONUCLEASE H1"/>
    <property type="match status" value="1"/>
</dbReference>
<dbReference type="GO" id="GO:0043137">
    <property type="term" value="P:DNA replication, removal of RNA primer"/>
    <property type="evidence" value="ECO:0000318"/>
    <property type="project" value="GO_Central"/>
</dbReference>
<evidence type="ECO:0000259" key="17">
    <source>
        <dbReference type="PROSITE" id="PS50879"/>
    </source>
</evidence>
<dbReference type="CDD" id="cd09280">
    <property type="entry name" value="RNase_HI_eukaryote_like"/>
    <property type="match status" value="1"/>
</dbReference>
<dbReference type="Gene3D" id="3.30.420.10">
    <property type="entry name" value="Ribonuclease H-like superfamily/Ribonuclease H"/>
    <property type="match status" value="1"/>
</dbReference>
<evidence type="ECO:0000256" key="7">
    <source>
        <dbReference type="ARBA" id="ARBA00022490"/>
    </source>
</evidence>
<dbReference type="SUPFAM" id="SSF53098">
    <property type="entry name" value="Ribonuclease H-like"/>
    <property type="match status" value="1"/>
</dbReference>
<keyword evidence="8 15" id="KW-0540">Nuclease</keyword>
<comment type="function">
    <text evidence="13">Endonuclease that specifically degrades the RNA of RNA-DNA hybrids. Plays a role in RNA polymerase II (RNAp II) transcription termination by degrading R-loop RNA-DNA hybrid formation at G-rich pause sites located downstream of the poly(A) site and behind the elongating RNAp II.</text>
</comment>
<evidence type="ECO:0000256" key="3">
    <source>
        <dbReference type="ARBA" id="ARBA00004496"/>
    </source>
</evidence>
<accession>A0A9J7KP15</accession>
<dbReference type="GO" id="GO:0004523">
    <property type="term" value="F:RNA-DNA hybrid ribonuclease activity"/>
    <property type="evidence" value="ECO:0000318"/>
    <property type="project" value="GO_Central"/>
</dbReference>
<dbReference type="SUPFAM" id="SSF55658">
    <property type="entry name" value="L9 N-domain-like"/>
    <property type="match status" value="1"/>
</dbReference>
<dbReference type="FunFam" id="3.30.420.10:FF:000049">
    <property type="entry name" value="Ribonuclease H1"/>
    <property type="match status" value="1"/>
</dbReference>
<evidence type="ECO:0000256" key="8">
    <source>
        <dbReference type="ARBA" id="ARBA00022722"/>
    </source>
</evidence>
<dbReference type="Pfam" id="PF00075">
    <property type="entry name" value="RNase_H"/>
    <property type="match status" value="1"/>
</dbReference>
<gene>
    <name evidence="19" type="primary">LOC118410125</name>
</gene>
<evidence type="ECO:0000256" key="6">
    <source>
        <dbReference type="ARBA" id="ARBA00012180"/>
    </source>
</evidence>
<dbReference type="PIRSF" id="PIRSF036852">
    <property type="entry name" value="Ribonuclease_H1_euk"/>
    <property type="match status" value="1"/>
</dbReference>
<feature type="domain" description="RNase H type-1" evidence="17">
    <location>
        <begin position="191"/>
        <end position="337"/>
    </location>
</feature>
<comment type="subunit">
    <text evidence="5">Monomer.</text>
</comment>
<comment type="cofactor">
    <cofactor evidence="2 15">
        <name>Mg(2+)</name>
        <dbReference type="ChEBI" id="CHEBI:18420"/>
    </cofactor>
</comment>
<dbReference type="InterPro" id="IPR036397">
    <property type="entry name" value="RNaseH_sf"/>
</dbReference>
<dbReference type="AlphaFoldDB" id="A0A9J7KP15"/>
<dbReference type="GO" id="GO:0003676">
    <property type="term" value="F:nucleic acid binding"/>
    <property type="evidence" value="ECO:0007669"/>
    <property type="project" value="UniProtKB-UniRule"/>
</dbReference>
<keyword evidence="9 15" id="KW-0479">Metal-binding</keyword>
<feature type="compositionally biased region" description="Low complexity" evidence="16">
    <location>
        <begin position="109"/>
        <end position="120"/>
    </location>
</feature>
<dbReference type="Proteomes" id="UP000001554">
    <property type="component" value="Chromosome 2"/>
</dbReference>
<keyword evidence="18" id="KW-1185">Reference proteome</keyword>
<dbReference type="FunFam" id="3.40.970.10:FF:000001">
    <property type="entry name" value="Ribonuclease H1"/>
    <property type="match status" value="1"/>
</dbReference>
<dbReference type="Gene3D" id="3.40.970.10">
    <property type="entry name" value="Ribonuclease H1, N-terminal domain"/>
    <property type="match status" value="1"/>
</dbReference>
<keyword evidence="11 15" id="KW-0378">Hydrolase</keyword>
<evidence type="ECO:0000256" key="11">
    <source>
        <dbReference type="ARBA" id="ARBA00022801"/>
    </source>
</evidence>
<evidence type="ECO:0000256" key="13">
    <source>
        <dbReference type="ARBA" id="ARBA00059147"/>
    </source>
</evidence>
<evidence type="ECO:0000256" key="5">
    <source>
        <dbReference type="ARBA" id="ARBA00011245"/>
    </source>
</evidence>
<evidence type="ECO:0000256" key="12">
    <source>
        <dbReference type="ARBA" id="ARBA00022842"/>
    </source>
</evidence>
<dbReference type="Pfam" id="PF01693">
    <property type="entry name" value="Cauli_VI"/>
    <property type="match status" value="1"/>
</dbReference>
<dbReference type="PROSITE" id="PS50879">
    <property type="entry name" value="RNASE_H_1"/>
    <property type="match status" value="1"/>
</dbReference>
<dbReference type="InterPro" id="IPR002156">
    <property type="entry name" value="RNaseH_domain"/>
</dbReference>
<evidence type="ECO:0000256" key="4">
    <source>
        <dbReference type="ARBA" id="ARBA00005300"/>
    </source>
</evidence>
<evidence type="ECO:0000256" key="9">
    <source>
        <dbReference type="ARBA" id="ARBA00022723"/>
    </source>
</evidence>
<feature type="region of interest" description="Disordered" evidence="16">
    <location>
        <begin position="325"/>
        <end position="348"/>
    </location>
</feature>
<dbReference type="EC" id="3.1.26.4" evidence="6 15"/>
<feature type="compositionally biased region" description="Low complexity" evidence="16">
    <location>
        <begin position="77"/>
        <end position="95"/>
    </location>
</feature>
<evidence type="ECO:0000313" key="19">
    <source>
        <dbReference type="RefSeq" id="XP_035667539.1"/>
    </source>
</evidence>
<dbReference type="PANTHER" id="PTHR10642:SF26">
    <property type="entry name" value="RIBONUCLEASE H1"/>
    <property type="match status" value="1"/>
</dbReference>
<dbReference type="InterPro" id="IPR017067">
    <property type="entry name" value="RNase_H1_euk"/>
</dbReference>
<dbReference type="KEGG" id="bfo:118410125"/>
<reference evidence="19" key="2">
    <citation type="submission" date="2025-08" db="UniProtKB">
        <authorList>
            <consortium name="RefSeq"/>
        </authorList>
    </citation>
    <scope>IDENTIFICATION</scope>
    <source>
        <strain evidence="19">S238N-H82</strain>
        <tissue evidence="19">Testes</tissue>
    </source>
</reference>
<name>A0A9J7KP15_BRAFL</name>
<evidence type="ECO:0000313" key="18">
    <source>
        <dbReference type="Proteomes" id="UP000001554"/>
    </source>
</evidence>
<feature type="compositionally biased region" description="Basic and acidic residues" evidence="16">
    <location>
        <begin position="331"/>
        <end position="348"/>
    </location>
</feature>
<dbReference type="InterPro" id="IPR012337">
    <property type="entry name" value="RNaseH-like_sf"/>
</dbReference>
<feature type="region of interest" description="Disordered" evidence="16">
    <location>
        <begin position="72"/>
        <end position="152"/>
    </location>
</feature>
<dbReference type="RefSeq" id="XP_035667539.1">
    <property type="nucleotide sequence ID" value="XM_035811646.1"/>
</dbReference>
<dbReference type="OrthoDB" id="407198at2759"/>
<sequence length="348" mass="38164">MFNLLLRIGTAIFRDQMSGSQAFYAVRNGRNPGVYRTWDECRDQVNKFSNAKYKKFRTQEEAWQFISGSPATSTYKHASGSAPSSSSYTSTSRHSGNGGSYRTQEEAWSPGYPSPSTSSYRHAPAASPSSYTGRHSGFQARPSPYMRKRSLSPAASVQAASIDLEHQRAKRTKLLDSNFNTTESISGFTYKDGAAVVYTDGCCTDNGFHGASAGIGVYWGPGHEKNMSAKLPGRQTNNRAEIHAARYAIESAKEMGLAKVSLHTDSQFLINGITKWIHGWKKNGWKLSTGKPVQNKEDFQSLDSALQGIDVQWVHVRGHVGVPGNEAADGLAKEGSRKPLEDVRALRN</sequence>
<evidence type="ECO:0000256" key="2">
    <source>
        <dbReference type="ARBA" id="ARBA00001946"/>
    </source>
</evidence>
<dbReference type="GeneID" id="118410125"/>
<comment type="catalytic activity">
    <reaction evidence="1 15">
        <text>Endonucleolytic cleavage to 5'-phosphomonoester.</text>
        <dbReference type="EC" id="3.1.26.4"/>
    </reaction>
</comment>
<evidence type="ECO:0000256" key="15">
    <source>
        <dbReference type="PIRNR" id="PIRNR036852"/>
    </source>
</evidence>
<evidence type="ECO:0000256" key="1">
    <source>
        <dbReference type="ARBA" id="ARBA00000077"/>
    </source>
</evidence>
<evidence type="ECO:0000256" key="16">
    <source>
        <dbReference type="SAM" id="MobiDB-lite"/>
    </source>
</evidence>
<keyword evidence="10 15" id="KW-0255">Endonuclease</keyword>
<dbReference type="GO" id="GO:0005739">
    <property type="term" value="C:mitochondrion"/>
    <property type="evidence" value="ECO:0007669"/>
    <property type="project" value="UniProtKB-ARBA"/>
</dbReference>
<protein>
    <recommendedName>
        <fullName evidence="14 15">Ribonuclease H1</fullName>
        <shortName evidence="15">RNase H1</shortName>
        <ecNumber evidence="6 15">3.1.26.4</ecNumber>
    </recommendedName>
</protein>
<dbReference type="GO" id="GO:0000287">
    <property type="term" value="F:magnesium ion binding"/>
    <property type="evidence" value="ECO:0007669"/>
    <property type="project" value="UniProtKB-UniRule"/>
</dbReference>
<comment type="subcellular location">
    <subcellularLocation>
        <location evidence="3">Cytoplasm</location>
    </subcellularLocation>
</comment>
<evidence type="ECO:0000256" key="10">
    <source>
        <dbReference type="ARBA" id="ARBA00022759"/>
    </source>
</evidence>
<proteinExistence type="inferred from homology"/>
<reference evidence="18" key="1">
    <citation type="journal article" date="2020" name="Nat. Ecol. Evol.">
        <title>Deeply conserved synteny resolves early events in vertebrate evolution.</title>
        <authorList>
            <person name="Simakov O."/>
            <person name="Marletaz F."/>
            <person name="Yue J.X."/>
            <person name="O'Connell B."/>
            <person name="Jenkins J."/>
            <person name="Brandt A."/>
            <person name="Calef R."/>
            <person name="Tung C.H."/>
            <person name="Huang T.K."/>
            <person name="Schmutz J."/>
            <person name="Satoh N."/>
            <person name="Yu J.K."/>
            <person name="Putnam N.H."/>
            <person name="Green R.E."/>
            <person name="Rokhsar D.S."/>
        </authorList>
    </citation>
    <scope>NUCLEOTIDE SEQUENCE [LARGE SCALE GENOMIC DNA]</scope>
    <source>
        <strain evidence="18">S238N-H82</strain>
    </source>
</reference>
<keyword evidence="7" id="KW-0963">Cytoplasm</keyword>
<dbReference type="OMA" id="ELWYGLY"/>
<comment type="similarity">
    <text evidence="4 15">Belongs to the RNase H family.</text>
</comment>